<name>A0A8S9TQW0_PHYIN</name>
<dbReference type="AlphaFoldDB" id="A0A8S9TQW0"/>
<protein>
    <submittedName>
        <fullName evidence="1">Uncharacterized protein</fullName>
    </submittedName>
</protein>
<sequence>MINTKLGRSIARETGIALLWDSLIRIDTIGYDISLAELKRRVVAAYAIIDGNGNVIPIKRESIIVTGVGA</sequence>
<evidence type="ECO:0000313" key="1">
    <source>
        <dbReference type="EMBL" id="KAF4131011.1"/>
    </source>
</evidence>
<dbReference type="EMBL" id="JAACNO010002758">
    <property type="protein sequence ID" value="KAF4131011.1"/>
    <property type="molecule type" value="Genomic_DNA"/>
</dbReference>
<reference evidence="1" key="1">
    <citation type="submission" date="2020-03" db="EMBL/GenBank/DDBJ databases">
        <title>Hybrid Assembly of Korean Phytophthora infestans isolates.</title>
        <authorList>
            <person name="Prokchorchik M."/>
            <person name="Lee Y."/>
            <person name="Seo J."/>
            <person name="Cho J.-H."/>
            <person name="Park Y.-E."/>
            <person name="Jang D.-C."/>
            <person name="Im J.-S."/>
            <person name="Choi J.-G."/>
            <person name="Park H.-J."/>
            <person name="Lee G.-B."/>
            <person name="Lee Y.-G."/>
            <person name="Hong S.-Y."/>
            <person name="Cho K."/>
            <person name="Sohn K.H."/>
        </authorList>
    </citation>
    <scope>NUCLEOTIDE SEQUENCE</scope>
    <source>
        <strain evidence="1">KR_2_A2</strain>
    </source>
</reference>
<proteinExistence type="predicted"/>
<gene>
    <name evidence="1" type="ORF">GN958_ATG19795</name>
</gene>
<accession>A0A8S9TQW0</accession>
<organism evidence="1 2">
    <name type="scientific">Phytophthora infestans</name>
    <name type="common">Potato late blight agent</name>
    <name type="synonym">Botrytis infestans</name>
    <dbReference type="NCBI Taxonomy" id="4787"/>
    <lineage>
        <taxon>Eukaryota</taxon>
        <taxon>Sar</taxon>
        <taxon>Stramenopiles</taxon>
        <taxon>Oomycota</taxon>
        <taxon>Peronosporomycetes</taxon>
        <taxon>Peronosporales</taxon>
        <taxon>Peronosporaceae</taxon>
        <taxon>Phytophthora</taxon>
    </lineage>
</organism>
<evidence type="ECO:0000313" key="2">
    <source>
        <dbReference type="Proteomes" id="UP000704712"/>
    </source>
</evidence>
<dbReference type="Proteomes" id="UP000704712">
    <property type="component" value="Unassembled WGS sequence"/>
</dbReference>
<comment type="caution">
    <text evidence="1">The sequence shown here is derived from an EMBL/GenBank/DDBJ whole genome shotgun (WGS) entry which is preliminary data.</text>
</comment>